<evidence type="ECO:0000313" key="2">
    <source>
        <dbReference type="EMBL" id="GCE04686.1"/>
    </source>
</evidence>
<dbReference type="InterPro" id="IPR029052">
    <property type="entry name" value="Metallo-depent_PP-like"/>
</dbReference>
<name>A0A401ZCX7_9CHLR</name>
<accession>A0A401ZCX7</accession>
<proteinExistence type="predicted"/>
<dbReference type="GO" id="GO:0016787">
    <property type="term" value="F:hydrolase activity"/>
    <property type="evidence" value="ECO:0007669"/>
    <property type="project" value="InterPro"/>
</dbReference>
<dbReference type="Gene3D" id="3.60.21.10">
    <property type="match status" value="1"/>
</dbReference>
<organism evidence="2 3">
    <name type="scientific">Dictyobacter aurantiacus</name>
    <dbReference type="NCBI Taxonomy" id="1936993"/>
    <lineage>
        <taxon>Bacteria</taxon>
        <taxon>Bacillati</taxon>
        <taxon>Chloroflexota</taxon>
        <taxon>Ktedonobacteria</taxon>
        <taxon>Ktedonobacterales</taxon>
        <taxon>Dictyobacteraceae</taxon>
        <taxon>Dictyobacter</taxon>
    </lineage>
</organism>
<dbReference type="Proteomes" id="UP000287224">
    <property type="component" value="Unassembled WGS sequence"/>
</dbReference>
<dbReference type="InterPro" id="IPR004843">
    <property type="entry name" value="Calcineurin-like_PHP"/>
</dbReference>
<dbReference type="InterPro" id="IPR051918">
    <property type="entry name" value="STPP_CPPED1"/>
</dbReference>
<keyword evidence="3" id="KW-1185">Reference proteome</keyword>
<protein>
    <recommendedName>
        <fullName evidence="1">Calcineurin-like phosphoesterase domain-containing protein</fullName>
    </recommendedName>
</protein>
<evidence type="ECO:0000259" key="1">
    <source>
        <dbReference type="Pfam" id="PF00149"/>
    </source>
</evidence>
<dbReference type="Pfam" id="PF00149">
    <property type="entry name" value="Metallophos"/>
    <property type="match status" value="1"/>
</dbReference>
<dbReference type="EMBL" id="BIFQ01000001">
    <property type="protein sequence ID" value="GCE04686.1"/>
    <property type="molecule type" value="Genomic_DNA"/>
</dbReference>
<sequence length="318" mass="36622">MPPLQDEQIQEPICTFWAIGDLHYRALPAWQQIHTQRLAALFEDVRELWQQEGRPAFCVSPGDVVDTCALENYQVARDSLQAQFGALPFYPGVGNHEYHGPDGEDPARMGETFTSVWGRPLRYSWQEQGVIFIMLDYPDPMTLEDPQRVYISPQTLAFLEQTLQEHSGQPTVIFLHCPLHNTVLDRNVETHRDFNSLQHFFAPENSAEVRAILARHQNSCLFISGHTHSGWEAPNLVVTEQAGDHPVTFVNLMSPWYTGAHTGSRLSDDRQSMRYIPDDPDIVPSFSFHLFREHALIRVREHRSRTWLKSWEVPLTVR</sequence>
<feature type="domain" description="Calcineurin-like phosphoesterase" evidence="1">
    <location>
        <begin position="15"/>
        <end position="229"/>
    </location>
</feature>
<dbReference type="AlphaFoldDB" id="A0A401ZCX7"/>
<dbReference type="PANTHER" id="PTHR43143">
    <property type="entry name" value="METALLOPHOSPHOESTERASE, CALCINEURIN SUPERFAMILY"/>
    <property type="match status" value="1"/>
</dbReference>
<dbReference type="SUPFAM" id="SSF56300">
    <property type="entry name" value="Metallo-dependent phosphatases"/>
    <property type="match status" value="1"/>
</dbReference>
<evidence type="ECO:0000313" key="3">
    <source>
        <dbReference type="Proteomes" id="UP000287224"/>
    </source>
</evidence>
<reference evidence="3" key="1">
    <citation type="submission" date="2018-12" db="EMBL/GenBank/DDBJ databases">
        <title>Tengunoibacter tsumagoiensis gen. nov., sp. nov., Dictyobacter kobayashii sp. nov., D. alpinus sp. nov., and D. joshuensis sp. nov. and description of Dictyobacteraceae fam. nov. within the order Ktedonobacterales isolated from Tengu-no-mugimeshi.</title>
        <authorList>
            <person name="Wang C.M."/>
            <person name="Zheng Y."/>
            <person name="Sakai Y."/>
            <person name="Toyoda A."/>
            <person name="Minakuchi Y."/>
            <person name="Abe K."/>
            <person name="Yokota A."/>
            <person name="Yabe S."/>
        </authorList>
    </citation>
    <scope>NUCLEOTIDE SEQUENCE [LARGE SCALE GENOMIC DNA]</scope>
    <source>
        <strain evidence="3">S-27</strain>
    </source>
</reference>
<gene>
    <name evidence="2" type="ORF">KDAU_20150</name>
</gene>
<dbReference type="PANTHER" id="PTHR43143:SF1">
    <property type="entry name" value="SERINE_THREONINE-PROTEIN PHOSPHATASE CPPED1"/>
    <property type="match status" value="1"/>
</dbReference>
<dbReference type="OrthoDB" id="1662393at2"/>
<dbReference type="RefSeq" id="WP_126595811.1">
    <property type="nucleotide sequence ID" value="NZ_BIFQ01000001.1"/>
</dbReference>
<comment type="caution">
    <text evidence="2">The sequence shown here is derived from an EMBL/GenBank/DDBJ whole genome shotgun (WGS) entry which is preliminary data.</text>
</comment>